<keyword evidence="3" id="KW-1185">Reference proteome</keyword>
<organism evidence="2 3">
    <name type="scientific">Leptolyngbya cf. ectocarpi LEGE 11479</name>
    <dbReference type="NCBI Taxonomy" id="1828722"/>
    <lineage>
        <taxon>Bacteria</taxon>
        <taxon>Bacillati</taxon>
        <taxon>Cyanobacteriota</taxon>
        <taxon>Cyanophyceae</taxon>
        <taxon>Leptolyngbyales</taxon>
        <taxon>Leptolyngbyaceae</taxon>
        <taxon>Leptolyngbya group</taxon>
        <taxon>Leptolyngbya</taxon>
    </lineage>
</organism>
<dbReference type="InterPro" id="IPR038765">
    <property type="entry name" value="Papain-like_cys_pep_sf"/>
</dbReference>
<dbReference type="PANTHER" id="PTHR33490">
    <property type="entry name" value="BLR5614 PROTEIN-RELATED"/>
    <property type="match status" value="1"/>
</dbReference>
<dbReference type="SMART" id="SM00460">
    <property type="entry name" value="TGc"/>
    <property type="match status" value="1"/>
</dbReference>
<protein>
    <submittedName>
        <fullName evidence="2">Transglutaminase family protein</fullName>
    </submittedName>
</protein>
<dbReference type="PANTHER" id="PTHR33490:SF1">
    <property type="entry name" value="SLL1233 PROTEIN"/>
    <property type="match status" value="1"/>
</dbReference>
<sequence length="285" mass="31595">MRYRIIHNTRYQYAQPVQLGTHILRLQPRVDGSQRLHYFTCEIAPTPRKTTQWLDLEGNVCCQVWFPDAEVTTLTIATQCDVETLRSNPFDYLTDDWAITAPLDYPQSVQRLVAPYLVSPYAENPLVIDWAQQQLHQADGNVGLFLTGLTQTIYKTCTYETRDHGAPWPAGVVLSGQQGTCRDFTVLFMAACRAVGLAARFVSGYQRGDTEQTNHDLHAWPEVYIPGGGWRGFDPTLGLAVADDHIALAAAADPAQAATVIGKLQRGQISQSTLEATIQLAVCSE</sequence>
<dbReference type="Gene3D" id="3.10.620.30">
    <property type="match status" value="1"/>
</dbReference>
<dbReference type="InterPro" id="IPR002931">
    <property type="entry name" value="Transglutaminase-like"/>
</dbReference>
<evidence type="ECO:0000313" key="2">
    <source>
        <dbReference type="EMBL" id="MBE9066005.1"/>
    </source>
</evidence>
<feature type="domain" description="Transglutaminase-like" evidence="1">
    <location>
        <begin position="173"/>
        <end position="237"/>
    </location>
</feature>
<dbReference type="Proteomes" id="UP000615026">
    <property type="component" value="Unassembled WGS sequence"/>
</dbReference>
<dbReference type="SUPFAM" id="SSF54001">
    <property type="entry name" value="Cysteine proteinases"/>
    <property type="match status" value="1"/>
</dbReference>
<reference evidence="2" key="1">
    <citation type="submission" date="2020-10" db="EMBL/GenBank/DDBJ databases">
        <authorList>
            <person name="Castelo-Branco R."/>
            <person name="Eusebio N."/>
            <person name="Adriana R."/>
            <person name="Vieira A."/>
            <person name="Brugerolle De Fraissinette N."/>
            <person name="Rezende De Castro R."/>
            <person name="Schneider M.P."/>
            <person name="Vasconcelos V."/>
            <person name="Leao P.N."/>
        </authorList>
    </citation>
    <scope>NUCLEOTIDE SEQUENCE</scope>
    <source>
        <strain evidence="2">LEGE 11479</strain>
    </source>
</reference>
<comment type="caution">
    <text evidence="2">The sequence shown here is derived from an EMBL/GenBank/DDBJ whole genome shotgun (WGS) entry which is preliminary data.</text>
</comment>
<dbReference type="InterPro" id="IPR013589">
    <property type="entry name" value="Bac_transglu_N"/>
</dbReference>
<dbReference type="EMBL" id="JADEXP010000025">
    <property type="protein sequence ID" value="MBE9066005.1"/>
    <property type="molecule type" value="Genomic_DNA"/>
</dbReference>
<name>A0A928X153_LEPEC</name>
<accession>A0A928X153</accession>
<dbReference type="Pfam" id="PF08379">
    <property type="entry name" value="Bact_transglu_N"/>
    <property type="match status" value="1"/>
</dbReference>
<evidence type="ECO:0000259" key="1">
    <source>
        <dbReference type="SMART" id="SM00460"/>
    </source>
</evidence>
<proteinExistence type="predicted"/>
<gene>
    <name evidence="2" type="ORF">IQ260_05000</name>
</gene>
<dbReference type="Pfam" id="PF01841">
    <property type="entry name" value="Transglut_core"/>
    <property type="match status" value="1"/>
</dbReference>
<evidence type="ECO:0000313" key="3">
    <source>
        <dbReference type="Proteomes" id="UP000615026"/>
    </source>
</evidence>
<dbReference type="AlphaFoldDB" id="A0A928X153"/>